<feature type="transmembrane region" description="Helical" evidence="1">
    <location>
        <begin position="38"/>
        <end position="61"/>
    </location>
</feature>
<dbReference type="OrthoDB" id="9792992at2"/>
<dbReference type="RefSeq" id="WP_078349360.1">
    <property type="nucleotide sequence ID" value="NZ_MBTF01000023.1"/>
</dbReference>
<sequence length="339" mass="38541">MKISAGRLNVVQLQWMVWACFFIVIMLSLLQNDSLGQAIAYAFLNSGFYAIIIYGNILWLFPQLYSKGKIALYVIAVILFLLAVGFVRGYVTLFVYNAWFAPKPVPMGIQAISSFMVSNLVIFLLSFVFRIAIAYFAIKQQAEEVAVQKAEAELNLLKAQVQPHFLFNTLNNIYYEAYLEAPRTAALIERLSTIMRYFVDESPKQTVSLATEVQFIENYIELEKIRIRYEVDITFSKNCDANINVPPMLLMPFVENIFKHGIDKSSAENRVKIELIQKAGRLLFSTENTIPETPLHPNTTGSGIANLRKRLQLLYLGDFELSTPNKGDIYVAHLNIPLK</sequence>
<dbReference type="GO" id="GO:0000155">
    <property type="term" value="F:phosphorelay sensor kinase activity"/>
    <property type="evidence" value="ECO:0007669"/>
    <property type="project" value="InterPro"/>
</dbReference>
<name>A0A1S9PCD6_9SPHI</name>
<keyword evidence="1" id="KW-1133">Transmembrane helix</keyword>
<gene>
    <name evidence="3" type="ORF">BC343_08290</name>
</gene>
<keyword evidence="1" id="KW-0472">Membrane</keyword>
<evidence type="ECO:0000313" key="3">
    <source>
        <dbReference type="EMBL" id="OOQ58654.1"/>
    </source>
</evidence>
<dbReference type="GO" id="GO:0016020">
    <property type="term" value="C:membrane"/>
    <property type="evidence" value="ECO:0007669"/>
    <property type="project" value="InterPro"/>
</dbReference>
<dbReference type="InterPro" id="IPR036890">
    <property type="entry name" value="HATPase_C_sf"/>
</dbReference>
<keyword evidence="4" id="KW-1185">Reference proteome</keyword>
<feature type="transmembrane region" description="Helical" evidence="1">
    <location>
        <begin position="70"/>
        <end position="91"/>
    </location>
</feature>
<accession>A0A1S9PCD6</accession>
<dbReference type="InterPro" id="IPR010559">
    <property type="entry name" value="Sig_transdc_His_kin_internal"/>
</dbReference>
<dbReference type="EMBL" id="MBTF01000023">
    <property type="protein sequence ID" value="OOQ58654.1"/>
    <property type="molecule type" value="Genomic_DNA"/>
</dbReference>
<dbReference type="PANTHER" id="PTHR34220">
    <property type="entry name" value="SENSOR HISTIDINE KINASE YPDA"/>
    <property type="match status" value="1"/>
</dbReference>
<dbReference type="Pfam" id="PF06580">
    <property type="entry name" value="His_kinase"/>
    <property type="match status" value="1"/>
</dbReference>
<evidence type="ECO:0000313" key="4">
    <source>
        <dbReference type="Proteomes" id="UP000189739"/>
    </source>
</evidence>
<reference evidence="3 4" key="1">
    <citation type="submission" date="2016-07" db="EMBL/GenBank/DDBJ databases">
        <title>Genomic analysis of zinc-resistant bacterium Mucilaginibacter pedocola TBZ30.</title>
        <authorList>
            <person name="Huang J."/>
            <person name="Tang J."/>
        </authorList>
    </citation>
    <scope>NUCLEOTIDE SEQUENCE [LARGE SCALE GENOMIC DNA]</scope>
    <source>
        <strain evidence="3 4">TBZ30</strain>
    </source>
</reference>
<keyword evidence="1" id="KW-0812">Transmembrane</keyword>
<dbReference type="PANTHER" id="PTHR34220:SF7">
    <property type="entry name" value="SENSOR HISTIDINE KINASE YPDA"/>
    <property type="match status" value="1"/>
</dbReference>
<evidence type="ECO:0000259" key="2">
    <source>
        <dbReference type="Pfam" id="PF06580"/>
    </source>
</evidence>
<feature type="transmembrane region" description="Helical" evidence="1">
    <location>
        <begin position="12"/>
        <end position="32"/>
    </location>
</feature>
<proteinExistence type="predicted"/>
<dbReference type="InterPro" id="IPR050640">
    <property type="entry name" value="Bact_2-comp_sensor_kinase"/>
</dbReference>
<evidence type="ECO:0000256" key="1">
    <source>
        <dbReference type="SAM" id="Phobius"/>
    </source>
</evidence>
<dbReference type="AlphaFoldDB" id="A0A1S9PCD6"/>
<comment type="caution">
    <text evidence="3">The sequence shown here is derived from an EMBL/GenBank/DDBJ whole genome shotgun (WGS) entry which is preliminary data.</text>
</comment>
<organism evidence="3 4">
    <name type="scientific">Mucilaginibacter pedocola</name>
    <dbReference type="NCBI Taxonomy" id="1792845"/>
    <lineage>
        <taxon>Bacteria</taxon>
        <taxon>Pseudomonadati</taxon>
        <taxon>Bacteroidota</taxon>
        <taxon>Sphingobacteriia</taxon>
        <taxon>Sphingobacteriales</taxon>
        <taxon>Sphingobacteriaceae</taxon>
        <taxon>Mucilaginibacter</taxon>
    </lineage>
</organism>
<feature type="domain" description="Signal transduction histidine kinase internal region" evidence="2">
    <location>
        <begin position="152"/>
        <end position="228"/>
    </location>
</feature>
<protein>
    <recommendedName>
        <fullName evidence="2">Signal transduction histidine kinase internal region domain-containing protein</fullName>
    </recommendedName>
</protein>
<dbReference type="STRING" id="1792845.BC343_08290"/>
<dbReference type="Gene3D" id="3.30.565.10">
    <property type="entry name" value="Histidine kinase-like ATPase, C-terminal domain"/>
    <property type="match status" value="1"/>
</dbReference>
<feature type="transmembrane region" description="Helical" evidence="1">
    <location>
        <begin position="111"/>
        <end position="138"/>
    </location>
</feature>
<dbReference type="Proteomes" id="UP000189739">
    <property type="component" value="Unassembled WGS sequence"/>
</dbReference>